<evidence type="ECO:0000313" key="2">
    <source>
        <dbReference type="EMBL" id="CAK9019679.1"/>
    </source>
</evidence>
<protein>
    <recommendedName>
        <fullName evidence="4">Zinc ribbon domain-containing protein</fullName>
    </recommendedName>
</protein>
<proteinExistence type="predicted"/>
<feature type="compositionally biased region" description="Basic and acidic residues" evidence="1">
    <location>
        <begin position="234"/>
        <end position="245"/>
    </location>
</feature>
<keyword evidence="3" id="KW-1185">Reference proteome</keyword>
<organism evidence="2 3">
    <name type="scientific">Durusdinium trenchii</name>
    <dbReference type="NCBI Taxonomy" id="1381693"/>
    <lineage>
        <taxon>Eukaryota</taxon>
        <taxon>Sar</taxon>
        <taxon>Alveolata</taxon>
        <taxon>Dinophyceae</taxon>
        <taxon>Suessiales</taxon>
        <taxon>Symbiodiniaceae</taxon>
        <taxon>Durusdinium</taxon>
    </lineage>
</organism>
<dbReference type="Proteomes" id="UP001642464">
    <property type="component" value="Unassembled WGS sequence"/>
</dbReference>
<dbReference type="EMBL" id="CAXAMM010009191">
    <property type="protein sequence ID" value="CAK9019679.1"/>
    <property type="molecule type" value="Genomic_DNA"/>
</dbReference>
<evidence type="ECO:0008006" key="4">
    <source>
        <dbReference type="Google" id="ProtNLM"/>
    </source>
</evidence>
<comment type="caution">
    <text evidence="2">The sequence shown here is derived from an EMBL/GenBank/DDBJ whole genome shotgun (WGS) entry which is preliminary data.</text>
</comment>
<name>A0ABP0JYW9_9DINO</name>
<feature type="region of interest" description="Disordered" evidence="1">
    <location>
        <begin position="162"/>
        <end position="181"/>
    </location>
</feature>
<evidence type="ECO:0000256" key="1">
    <source>
        <dbReference type="SAM" id="MobiDB-lite"/>
    </source>
</evidence>
<sequence length="245" mass="27422">MASPSFANSFAQGNVSLQSWASGVSQFEQVAAPLASELLATLEQEHTREVVTLYEEQVQLREELRRVVDLMEQEVLPRERQLHNMFEQLNAAFHSSAENMRRQHEEFHTMASQVAQKHDNSRRQMLDPLEEAEQELARIKKALKQPLVVSDLPLQQIQPVQSEQPVQSVPTQSAKPLQAPTQRLRRVADVCPKCGNLYSGDSLYCRRCGQKREGIEKPLVGTRPPGSAAGPAGDLRHTKVADVAV</sequence>
<reference evidence="2 3" key="1">
    <citation type="submission" date="2024-02" db="EMBL/GenBank/DDBJ databases">
        <authorList>
            <person name="Chen Y."/>
            <person name="Shah S."/>
            <person name="Dougan E. K."/>
            <person name="Thang M."/>
            <person name="Chan C."/>
        </authorList>
    </citation>
    <scope>NUCLEOTIDE SEQUENCE [LARGE SCALE GENOMIC DNA]</scope>
</reference>
<gene>
    <name evidence="2" type="ORF">SCF082_LOCUS14619</name>
</gene>
<feature type="region of interest" description="Disordered" evidence="1">
    <location>
        <begin position="216"/>
        <end position="245"/>
    </location>
</feature>
<evidence type="ECO:0000313" key="3">
    <source>
        <dbReference type="Proteomes" id="UP001642464"/>
    </source>
</evidence>
<accession>A0ABP0JYW9</accession>
<feature type="compositionally biased region" description="Low complexity" evidence="1">
    <location>
        <begin position="162"/>
        <end position="173"/>
    </location>
</feature>